<feature type="region of interest" description="Disordered" evidence="1">
    <location>
        <begin position="1"/>
        <end position="23"/>
    </location>
</feature>
<proteinExistence type="predicted"/>
<dbReference type="Proteomes" id="UP000245884">
    <property type="component" value="Unassembled WGS sequence"/>
</dbReference>
<evidence type="ECO:0000256" key="1">
    <source>
        <dbReference type="SAM" id="MobiDB-lite"/>
    </source>
</evidence>
<dbReference type="EMBL" id="KZ819676">
    <property type="protein sequence ID" value="PWN25399.1"/>
    <property type="molecule type" value="Genomic_DNA"/>
</dbReference>
<evidence type="ECO:0000313" key="3">
    <source>
        <dbReference type="Proteomes" id="UP000245884"/>
    </source>
</evidence>
<gene>
    <name evidence="2" type="ORF">BDZ90DRAFT_281611</name>
</gene>
<dbReference type="AlphaFoldDB" id="A0A316UJK4"/>
<dbReference type="RefSeq" id="XP_025360011.1">
    <property type="nucleotide sequence ID" value="XM_025509382.1"/>
</dbReference>
<organism evidence="2 3">
    <name type="scientific">Jaminaea rosea</name>
    <dbReference type="NCBI Taxonomy" id="1569628"/>
    <lineage>
        <taxon>Eukaryota</taxon>
        <taxon>Fungi</taxon>
        <taxon>Dikarya</taxon>
        <taxon>Basidiomycota</taxon>
        <taxon>Ustilaginomycotina</taxon>
        <taxon>Exobasidiomycetes</taxon>
        <taxon>Microstromatales</taxon>
        <taxon>Microstromatales incertae sedis</taxon>
        <taxon>Jaminaea</taxon>
    </lineage>
</organism>
<sequence>MVKDELINDSTDNNVFEGATKNDERRTRRTDIWDLPEELRFLIIEIAGRAGPPGDSDGPAAWNLVTLRNLALVSRRFQDYITPLLYETVSLTTPSQLALFHRGLSLQPTHGQLIKNLHIGPTALPSKGWWPIKTSEDMDEDGIPTGHERTFVQASLSNAREEKLLPRWCLANTRFDWEDEDRSREHRAVKAAMRAAGRDIIVDPAFSSRGPGSEHQLGINLWTHQCLRLQAALDLYMLEMRRIEDERGYAEDTETPQYPPLLVKAPRISEMDERLTHSQHIMATVGEDRPEPNVKEQARKTARERKSFILTQEQLDAHILRPGGPADHFDHPLLTIYSGLDLLSMENNGEVRIDWAEGPDHHYYYDPGERYPAFCKDSDDEDDESAGEGYQYCVYRPKPPTSGSADVDPHTPYTVWGILNLTGSILALTPNLTTLSMSSFVHRALWQHEGSLSSLRSLSVGPLPASKRDCIYFENIQLANLKELRVCGRLLDLPAARKIADPHGPLPRLKRLEWHYGHDFARYPPCDSAPNRVLPVIRALQGPTLVAQSPSFSLSHDRHRDLFIEVRLHPNAVAQMIERAPNDDAKAAWQSGSAVSGVLNRIKLTESNALAYYNVEGCSWYDPREDIGAYLRESMEWWERRVGGKGTIEEREPERRPAIHEGHRRIRQEI</sequence>
<keyword evidence="3" id="KW-1185">Reference proteome</keyword>
<dbReference type="GeneID" id="37031205"/>
<feature type="region of interest" description="Disordered" evidence="1">
    <location>
        <begin position="649"/>
        <end position="670"/>
    </location>
</feature>
<dbReference type="OrthoDB" id="2549886at2759"/>
<protein>
    <submittedName>
        <fullName evidence="2">Uncharacterized protein</fullName>
    </submittedName>
</protein>
<evidence type="ECO:0000313" key="2">
    <source>
        <dbReference type="EMBL" id="PWN25399.1"/>
    </source>
</evidence>
<reference evidence="2 3" key="1">
    <citation type="journal article" date="2018" name="Mol. Biol. Evol.">
        <title>Broad Genomic Sampling Reveals a Smut Pathogenic Ancestry of the Fungal Clade Ustilaginomycotina.</title>
        <authorList>
            <person name="Kijpornyongpan T."/>
            <person name="Mondo S.J."/>
            <person name="Barry K."/>
            <person name="Sandor L."/>
            <person name="Lee J."/>
            <person name="Lipzen A."/>
            <person name="Pangilinan J."/>
            <person name="LaButti K."/>
            <person name="Hainaut M."/>
            <person name="Henrissat B."/>
            <person name="Grigoriev I.V."/>
            <person name="Spatafora J.W."/>
            <person name="Aime M.C."/>
        </authorList>
    </citation>
    <scope>NUCLEOTIDE SEQUENCE [LARGE SCALE GENOMIC DNA]</scope>
    <source>
        <strain evidence="2 3">MCA 5214</strain>
    </source>
</reference>
<accession>A0A316UJK4</accession>
<name>A0A316UJK4_9BASI</name>